<protein>
    <submittedName>
        <fullName evidence="5">Methyltransferase domain-containing protein</fullName>
    </submittedName>
</protein>
<dbReference type="AlphaFoldDB" id="A0A1C3U6C0"/>
<dbReference type="PANTHER" id="PTHR43464">
    <property type="entry name" value="METHYLTRANSFERASE"/>
    <property type="match status" value="1"/>
</dbReference>
<dbReference type="RefSeq" id="WP_075851386.1">
    <property type="nucleotide sequence ID" value="NZ_FMAC01000001.1"/>
</dbReference>
<feature type="domain" description="Methyltransferase type 11" evidence="4">
    <location>
        <begin position="44"/>
        <end position="137"/>
    </location>
</feature>
<keyword evidence="1 5" id="KW-0489">Methyltransferase</keyword>
<name>A0A1C3U6C0_9HYPH</name>
<evidence type="ECO:0000256" key="1">
    <source>
        <dbReference type="ARBA" id="ARBA00022603"/>
    </source>
</evidence>
<organism evidence="5 6">
    <name type="scientific">Rhizobium hainanense</name>
    <dbReference type="NCBI Taxonomy" id="52131"/>
    <lineage>
        <taxon>Bacteria</taxon>
        <taxon>Pseudomonadati</taxon>
        <taxon>Pseudomonadota</taxon>
        <taxon>Alphaproteobacteria</taxon>
        <taxon>Hyphomicrobiales</taxon>
        <taxon>Rhizobiaceae</taxon>
        <taxon>Rhizobium/Agrobacterium group</taxon>
        <taxon>Rhizobium</taxon>
    </lineage>
</organism>
<sequence length="231" mass="25858">MSENDYDAFAAAYQADNENNAWNAYYERPAILSLAGDVAGFRVLDAGCGGGAHAAALVDRGAILTGVDASAGLLEIARHRLEGRARFLLADLNERLPFEDGAFDLVMASLVMHYLRDWSRPLSEFRRVLSDGGRLIFSTHHPFMDHDPASGESYFETYNFSETWRRGGKDITMRFWHRPLHAMFDALKSAGFRIDVVSEPRPDPKVSTLFPEAYKSLTTKPRFLFFSAVKG</sequence>
<keyword evidence="2 5" id="KW-0808">Transferase</keyword>
<evidence type="ECO:0000313" key="6">
    <source>
        <dbReference type="Proteomes" id="UP000186228"/>
    </source>
</evidence>
<evidence type="ECO:0000256" key="2">
    <source>
        <dbReference type="ARBA" id="ARBA00022679"/>
    </source>
</evidence>
<reference evidence="6" key="1">
    <citation type="submission" date="2016-08" db="EMBL/GenBank/DDBJ databases">
        <authorList>
            <person name="Varghese N."/>
            <person name="Submissions Spin"/>
        </authorList>
    </citation>
    <scope>NUCLEOTIDE SEQUENCE [LARGE SCALE GENOMIC DNA]</scope>
    <source>
        <strain evidence="6">CCBAU 57015</strain>
    </source>
</reference>
<dbReference type="GO" id="GO:0032259">
    <property type="term" value="P:methylation"/>
    <property type="evidence" value="ECO:0007669"/>
    <property type="project" value="UniProtKB-KW"/>
</dbReference>
<proteinExistence type="predicted"/>
<dbReference type="STRING" id="52131.GA0061100_101823"/>
<evidence type="ECO:0000259" key="4">
    <source>
        <dbReference type="Pfam" id="PF08241"/>
    </source>
</evidence>
<keyword evidence="6" id="KW-1185">Reference proteome</keyword>
<dbReference type="PANTHER" id="PTHR43464:SF19">
    <property type="entry name" value="UBIQUINONE BIOSYNTHESIS O-METHYLTRANSFERASE, MITOCHONDRIAL"/>
    <property type="match status" value="1"/>
</dbReference>
<keyword evidence="3" id="KW-0949">S-adenosyl-L-methionine</keyword>
<dbReference type="EMBL" id="FMAC01000001">
    <property type="protein sequence ID" value="SCB11038.1"/>
    <property type="molecule type" value="Genomic_DNA"/>
</dbReference>
<dbReference type="InterPro" id="IPR013216">
    <property type="entry name" value="Methyltransf_11"/>
</dbReference>
<dbReference type="Proteomes" id="UP000186228">
    <property type="component" value="Unassembled WGS sequence"/>
</dbReference>
<dbReference type="Pfam" id="PF08241">
    <property type="entry name" value="Methyltransf_11"/>
    <property type="match status" value="1"/>
</dbReference>
<dbReference type="OrthoDB" id="9777830at2"/>
<dbReference type="Gene3D" id="3.40.50.150">
    <property type="entry name" value="Vaccinia Virus protein VP39"/>
    <property type="match status" value="1"/>
</dbReference>
<dbReference type="CDD" id="cd02440">
    <property type="entry name" value="AdoMet_MTases"/>
    <property type="match status" value="1"/>
</dbReference>
<dbReference type="GO" id="GO:0008757">
    <property type="term" value="F:S-adenosylmethionine-dependent methyltransferase activity"/>
    <property type="evidence" value="ECO:0007669"/>
    <property type="project" value="InterPro"/>
</dbReference>
<evidence type="ECO:0000256" key="3">
    <source>
        <dbReference type="ARBA" id="ARBA00022691"/>
    </source>
</evidence>
<accession>A0A1C3U6C0</accession>
<dbReference type="InterPro" id="IPR029063">
    <property type="entry name" value="SAM-dependent_MTases_sf"/>
</dbReference>
<gene>
    <name evidence="5" type="ORF">GA0061100_101823</name>
</gene>
<dbReference type="SUPFAM" id="SSF53335">
    <property type="entry name" value="S-adenosyl-L-methionine-dependent methyltransferases"/>
    <property type="match status" value="1"/>
</dbReference>
<evidence type="ECO:0000313" key="5">
    <source>
        <dbReference type="EMBL" id="SCB11038.1"/>
    </source>
</evidence>